<keyword evidence="1" id="KW-0732">Signal</keyword>
<protein>
    <recommendedName>
        <fullName evidence="4">Protein kinase domain-containing protein</fullName>
    </recommendedName>
</protein>
<dbReference type="HOGENOM" id="CLU_072112_0_0_1"/>
<proteinExistence type="predicted"/>
<dbReference type="InterPro" id="IPR011009">
    <property type="entry name" value="Kinase-like_dom_sf"/>
</dbReference>
<dbReference type="Proteomes" id="UP000053593">
    <property type="component" value="Unassembled WGS sequence"/>
</dbReference>
<keyword evidence="3" id="KW-1185">Reference proteome</keyword>
<sequence>MRFFSTSYLIFSLGLSSTISVHAAPYPTPTRNLETTNGHTLSSRRISKTSTKSGSSVGVFEDTSWLLSHFSDEEMLTREDKQVFSSELKGLTLGSPLSHADNGAYNRGIWSVKAYEGYEGKASDLLLKVMPDHTLRKGRDKSNNLIFGEVKALKQVGDLVAAGVINDPDQNAREKSTEKDHPPAQKKVKLEPSMLPVVIIKKKPGENLEHSAVYKGANEAEKETMKVEVKKMMCDEAARIAVEKHILHGDVHLGNGLVTLKGKTPLSVYLIDWGRAYAVSHDVTRSTVHEYCLEVLAHSSTESDL</sequence>
<dbReference type="SUPFAM" id="SSF56112">
    <property type="entry name" value="Protein kinase-like (PK-like)"/>
    <property type="match status" value="1"/>
</dbReference>
<feature type="chain" id="PRO_5002218916" description="Protein kinase domain-containing protein" evidence="1">
    <location>
        <begin position="24"/>
        <end position="305"/>
    </location>
</feature>
<evidence type="ECO:0000313" key="3">
    <source>
        <dbReference type="Proteomes" id="UP000053593"/>
    </source>
</evidence>
<dbReference type="OrthoDB" id="2909378at2759"/>
<gene>
    <name evidence="2" type="ORF">GYMLUDRAFT_249035</name>
</gene>
<reference evidence="2 3" key="1">
    <citation type="submission" date="2014-04" db="EMBL/GenBank/DDBJ databases">
        <title>Evolutionary Origins and Diversification of the Mycorrhizal Mutualists.</title>
        <authorList>
            <consortium name="DOE Joint Genome Institute"/>
            <consortium name="Mycorrhizal Genomics Consortium"/>
            <person name="Kohler A."/>
            <person name="Kuo A."/>
            <person name="Nagy L.G."/>
            <person name="Floudas D."/>
            <person name="Copeland A."/>
            <person name="Barry K.W."/>
            <person name="Cichocki N."/>
            <person name="Veneault-Fourrey C."/>
            <person name="LaButti K."/>
            <person name="Lindquist E.A."/>
            <person name="Lipzen A."/>
            <person name="Lundell T."/>
            <person name="Morin E."/>
            <person name="Murat C."/>
            <person name="Riley R."/>
            <person name="Ohm R."/>
            <person name="Sun H."/>
            <person name="Tunlid A."/>
            <person name="Henrissat B."/>
            <person name="Grigoriev I.V."/>
            <person name="Hibbett D.S."/>
            <person name="Martin F."/>
        </authorList>
    </citation>
    <scope>NUCLEOTIDE SEQUENCE [LARGE SCALE GENOMIC DNA]</scope>
    <source>
        <strain evidence="2 3">FD-317 M1</strain>
    </source>
</reference>
<accession>A0A0D0AWW0</accession>
<dbReference type="EMBL" id="KN834810">
    <property type="protein sequence ID" value="KIK55020.1"/>
    <property type="molecule type" value="Genomic_DNA"/>
</dbReference>
<dbReference type="AlphaFoldDB" id="A0A0D0AWW0"/>
<name>A0A0D0AWW0_9AGAR</name>
<organism evidence="2 3">
    <name type="scientific">Collybiopsis luxurians FD-317 M1</name>
    <dbReference type="NCBI Taxonomy" id="944289"/>
    <lineage>
        <taxon>Eukaryota</taxon>
        <taxon>Fungi</taxon>
        <taxon>Dikarya</taxon>
        <taxon>Basidiomycota</taxon>
        <taxon>Agaricomycotina</taxon>
        <taxon>Agaricomycetes</taxon>
        <taxon>Agaricomycetidae</taxon>
        <taxon>Agaricales</taxon>
        <taxon>Marasmiineae</taxon>
        <taxon>Omphalotaceae</taxon>
        <taxon>Collybiopsis</taxon>
        <taxon>Collybiopsis luxurians</taxon>
    </lineage>
</organism>
<feature type="signal peptide" evidence="1">
    <location>
        <begin position="1"/>
        <end position="23"/>
    </location>
</feature>
<evidence type="ECO:0000313" key="2">
    <source>
        <dbReference type="EMBL" id="KIK55020.1"/>
    </source>
</evidence>
<evidence type="ECO:0000256" key="1">
    <source>
        <dbReference type="SAM" id="SignalP"/>
    </source>
</evidence>
<evidence type="ECO:0008006" key="4">
    <source>
        <dbReference type="Google" id="ProtNLM"/>
    </source>
</evidence>